<dbReference type="Gene3D" id="1.20.1250.20">
    <property type="entry name" value="MFS general substrate transporter like domains"/>
    <property type="match status" value="1"/>
</dbReference>
<feature type="transmembrane region" description="Helical" evidence="5">
    <location>
        <begin position="217"/>
        <end position="238"/>
    </location>
</feature>
<feature type="transmembrane region" description="Helical" evidence="5">
    <location>
        <begin position="117"/>
        <end position="140"/>
    </location>
</feature>
<dbReference type="PANTHER" id="PTHR23508:SF10">
    <property type="entry name" value="CARBOXYLIC ACID TRANSPORTER PROTEIN HOMOLOG"/>
    <property type="match status" value="1"/>
</dbReference>
<feature type="transmembrane region" description="Helical" evidence="5">
    <location>
        <begin position="379"/>
        <end position="398"/>
    </location>
</feature>
<feature type="transmembrane region" description="Helical" evidence="5">
    <location>
        <begin position="286"/>
        <end position="305"/>
    </location>
</feature>
<evidence type="ECO:0000256" key="4">
    <source>
        <dbReference type="ARBA" id="ARBA00023136"/>
    </source>
</evidence>
<keyword evidence="2 5" id="KW-0812">Transmembrane</keyword>
<evidence type="ECO:0000259" key="6">
    <source>
        <dbReference type="PROSITE" id="PS50850"/>
    </source>
</evidence>
<feature type="transmembrane region" description="Helical" evidence="5">
    <location>
        <begin position="146"/>
        <end position="168"/>
    </location>
</feature>
<evidence type="ECO:0000256" key="3">
    <source>
        <dbReference type="ARBA" id="ARBA00022989"/>
    </source>
</evidence>
<comment type="caution">
    <text evidence="7">The sequence shown here is derived from an EMBL/GenBank/DDBJ whole genome shotgun (WGS) entry which is preliminary data.</text>
</comment>
<dbReference type="RefSeq" id="WP_235706201.1">
    <property type="nucleotide sequence ID" value="NZ_JAKGBZ010000100.1"/>
</dbReference>
<dbReference type="PROSITE" id="PS00217">
    <property type="entry name" value="SUGAR_TRANSPORT_2"/>
    <property type="match status" value="1"/>
</dbReference>
<protein>
    <submittedName>
        <fullName evidence="7">MFS transporter</fullName>
    </submittedName>
</protein>
<feature type="transmembrane region" description="Helical" evidence="5">
    <location>
        <begin position="311"/>
        <end position="334"/>
    </location>
</feature>
<name>A0ABS9E1L7_9PROT</name>
<evidence type="ECO:0000313" key="7">
    <source>
        <dbReference type="EMBL" id="MCF3948892.1"/>
    </source>
</evidence>
<comment type="subcellular location">
    <subcellularLocation>
        <location evidence="1">Membrane</location>
        <topology evidence="1">Multi-pass membrane protein</topology>
    </subcellularLocation>
</comment>
<feature type="domain" description="Major facilitator superfamily (MFS) profile" evidence="6">
    <location>
        <begin position="1"/>
        <end position="402"/>
    </location>
</feature>
<evidence type="ECO:0000256" key="5">
    <source>
        <dbReference type="SAM" id="Phobius"/>
    </source>
</evidence>
<feature type="transmembrane region" description="Helical" evidence="5">
    <location>
        <begin position="258"/>
        <end position="279"/>
    </location>
</feature>
<reference evidence="7 8" key="1">
    <citation type="submission" date="2022-01" db="EMBL/GenBank/DDBJ databases">
        <authorList>
            <person name="Won M."/>
            <person name="Kim S.-J."/>
            <person name="Kwon S.-W."/>
        </authorList>
    </citation>
    <scope>NUCLEOTIDE SEQUENCE [LARGE SCALE GENOMIC DNA]</scope>
    <source>
        <strain evidence="7 8">KCTC 23505</strain>
    </source>
</reference>
<accession>A0ABS9E1L7</accession>
<keyword evidence="4 5" id="KW-0472">Membrane</keyword>
<organism evidence="7 8">
    <name type="scientific">Acidiphilium iwatense</name>
    <dbReference type="NCBI Taxonomy" id="768198"/>
    <lineage>
        <taxon>Bacteria</taxon>
        <taxon>Pseudomonadati</taxon>
        <taxon>Pseudomonadota</taxon>
        <taxon>Alphaproteobacteria</taxon>
        <taxon>Acetobacterales</taxon>
        <taxon>Acidocellaceae</taxon>
        <taxon>Acidiphilium</taxon>
    </lineage>
</organism>
<evidence type="ECO:0000256" key="2">
    <source>
        <dbReference type="ARBA" id="ARBA00022692"/>
    </source>
</evidence>
<dbReference type="SUPFAM" id="SSF103473">
    <property type="entry name" value="MFS general substrate transporter"/>
    <property type="match status" value="1"/>
</dbReference>
<dbReference type="Pfam" id="PF00083">
    <property type="entry name" value="Sugar_tr"/>
    <property type="match status" value="1"/>
</dbReference>
<dbReference type="InterPro" id="IPR005829">
    <property type="entry name" value="Sugar_transporter_CS"/>
</dbReference>
<sequence length="416" mass="43979">MFLDGFDLTVIAVALPLLVKMWHIPPALSGVVAAAAVVGMLVGSLLFGHLTDRFGRKAMYLFDLVFFVVFAALTAISQNVWELLIFRFLLGVGIGADYPISSTLLAEFVPAKRRGGFVASLGATWFFGALCAYVAGYLLLPLGPDAWRWMMVVGALIAVVVIILRAAIPESPRWLAARGRVDEASGVLVKLGAAAGTRVMASTAATMPWMAMFTGPLLRLTIFVSGFWFCYDVAFYGISIYTPTILKSFSLGSSAAAYLGSAVVALLGLIGALIGVSLVDRWGRRPLIIFAFGGLTVMLVVLALVPHPVLVALVVLFGLATLFANMGPGVLDFVYPTEVFPTGVRAGATGFGTAVSRVGAILSILVFPGVVQAWGLQSALWLFVAAALLGFVICLVLAPETKGRNLEDLSAAVEAK</sequence>
<keyword evidence="8" id="KW-1185">Reference proteome</keyword>
<dbReference type="InterPro" id="IPR036259">
    <property type="entry name" value="MFS_trans_sf"/>
</dbReference>
<feature type="transmembrane region" description="Helical" evidence="5">
    <location>
        <begin position="27"/>
        <end position="48"/>
    </location>
</feature>
<dbReference type="EMBL" id="JAKGBZ010000100">
    <property type="protein sequence ID" value="MCF3948892.1"/>
    <property type="molecule type" value="Genomic_DNA"/>
</dbReference>
<dbReference type="PROSITE" id="PS50850">
    <property type="entry name" value="MFS"/>
    <property type="match status" value="1"/>
</dbReference>
<proteinExistence type="predicted"/>
<keyword evidence="3 5" id="KW-1133">Transmembrane helix</keyword>
<dbReference type="InterPro" id="IPR005828">
    <property type="entry name" value="MFS_sugar_transport-like"/>
</dbReference>
<evidence type="ECO:0000313" key="8">
    <source>
        <dbReference type="Proteomes" id="UP001521209"/>
    </source>
</evidence>
<dbReference type="PANTHER" id="PTHR23508">
    <property type="entry name" value="CARBOXYLIC ACID TRANSPORTER PROTEIN HOMOLOG"/>
    <property type="match status" value="1"/>
</dbReference>
<dbReference type="Proteomes" id="UP001521209">
    <property type="component" value="Unassembled WGS sequence"/>
</dbReference>
<feature type="transmembrane region" description="Helical" evidence="5">
    <location>
        <begin position="346"/>
        <end position="367"/>
    </location>
</feature>
<gene>
    <name evidence="7" type="ORF">L2A60_19810</name>
</gene>
<dbReference type="InterPro" id="IPR020846">
    <property type="entry name" value="MFS_dom"/>
</dbReference>
<feature type="transmembrane region" description="Helical" evidence="5">
    <location>
        <begin position="84"/>
        <end position="105"/>
    </location>
</feature>
<feature type="transmembrane region" description="Helical" evidence="5">
    <location>
        <begin position="60"/>
        <end position="78"/>
    </location>
</feature>
<evidence type="ECO:0000256" key="1">
    <source>
        <dbReference type="ARBA" id="ARBA00004141"/>
    </source>
</evidence>